<evidence type="ECO:0000256" key="1">
    <source>
        <dbReference type="ARBA" id="ARBA00001966"/>
    </source>
</evidence>
<dbReference type="InterPro" id="IPR036105">
    <property type="entry name" value="DiNase_FeMo-co_biosyn_sf"/>
</dbReference>
<dbReference type="SUPFAM" id="SSF102114">
    <property type="entry name" value="Radical SAM enzymes"/>
    <property type="match status" value="1"/>
</dbReference>
<evidence type="ECO:0000256" key="5">
    <source>
        <dbReference type="ARBA" id="ARBA00021702"/>
    </source>
</evidence>
<dbReference type="SMART" id="SM00729">
    <property type="entry name" value="Elp3"/>
    <property type="match status" value="1"/>
</dbReference>
<evidence type="ECO:0000256" key="4">
    <source>
        <dbReference type="ARBA" id="ARBA00006804"/>
    </source>
</evidence>
<keyword evidence="10" id="KW-0411">Iron-sulfur</keyword>
<comment type="cofactor">
    <cofactor evidence="1">
        <name>[4Fe-4S] cluster</name>
        <dbReference type="ChEBI" id="CHEBI:49883"/>
    </cofactor>
</comment>
<keyword evidence="7" id="KW-0949">S-adenosyl-L-methionine</keyword>
<evidence type="ECO:0000256" key="7">
    <source>
        <dbReference type="ARBA" id="ARBA00022691"/>
    </source>
</evidence>
<dbReference type="NCBIfam" id="TIGR01290">
    <property type="entry name" value="nifB"/>
    <property type="match status" value="1"/>
</dbReference>
<proteinExistence type="inferred from homology"/>
<name>A0AAU9ED93_9BACT</name>
<dbReference type="GO" id="GO:0046872">
    <property type="term" value="F:metal ion binding"/>
    <property type="evidence" value="ECO:0007669"/>
    <property type="project" value="UniProtKB-KW"/>
</dbReference>
<evidence type="ECO:0000256" key="3">
    <source>
        <dbReference type="ARBA" id="ARBA00005155"/>
    </source>
</evidence>
<evidence type="ECO:0000256" key="2">
    <source>
        <dbReference type="ARBA" id="ARBA00003522"/>
    </source>
</evidence>
<keyword evidence="11" id="KW-0535">Nitrogen fixation</keyword>
<dbReference type="InterPro" id="IPR006638">
    <property type="entry name" value="Elp3/MiaA/NifB-like_rSAM"/>
</dbReference>
<dbReference type="InterPro" id="IPR058240">
    <property type="entry name" value="rSAM_sf"/>
</dbReference>
<evidence type="ECO:0000256" key="8">
    <source>
        <dbReference type="ARBA" id="ARBA00022723"/>
    </source>
</evidence>
<comment type="similarity">
    <text evidence="4">Belongs to the radical SAM superfamily. NifB family.</text>
</comment>
<dbReference type="InterPro" id="IPR013785">
    <property type="entry name" value="Aldolase_TIM"/>
</dbReference>
<protein>
    <recommendedName>
        <fullName evidence="5">FeMo cofactor biosynthesis protein NifB</fullName>
    </recommendedName>
    <alternativeName>
        <fullName evidence="14">Nitrogenase cofactor maturase NifB</fullName>
    </alternativeName>
    <alternativeName>
        <fullName evidence="13">Radical SAM assemblase NifB</fullName>
    </alternativeName>
</protein>
<gene>
    <name evidence="16" type="primary">nifB</name>
    <name evidence="16" type="ORF">FAK_09760</name>
</gene>
<evidence type="ECO:0000313" key="16">
    <source>
        <dbReference type="EMBL" id="BEQ13910.1"/>
    </source>
</evidence>
<dbReference type="InterPro" id="IPR007197">
    <property type="entry name" value="rSAM"/>
</dbReference>
<dbReference type="SFLD" id="SFLDG01068">
    <property type="entry name" value="FeMo_cofactor_biosynthesis_pro"/>
    <property type="match status" value="1"/>
</dbReference>
<sequence length="425" mass="45538">MSIPNNSENHPCFNRGAKGSHGRVHLPVAPACNIKCNYCDRKYSCVNESRPGVTSAVLAPRQAQEYFARVVAAEPRISVAGIAGPGDPMANAAKTLQTMRLIGERFPGTLLCLSSNGLAVPEHLDALADSGVTHMTITVNAVDPAIGAKIYSWVKEGKVAYRGEEAARLLLERQTQAVAGLKERGITVKINSIVIPTINDGHMTEVARWASELGADLMNLMPMFPTPNTVFEALGEPSRELMQQLRSDCAPYLNQMSHCTRCRADAVGLLGQDRSREMGGCLSSCTKLPEPKEVSHPYVAVATREGTLVNLHLGQAPEFQIWGPIPGGFSLLEVRPAPEAGGGELRWKKLAETLSDCRHVLVSGIGETPRAVLSGYGVEPLEVSGFIEETLKAIYAGDDLSAFRIRKGKACCAEKMGSGGGMGCM</sequence>
<keyword evidence="17" id="KW-1185">Reference proteome</keyword>
<dbReference type="Gene3D" id="3.20.20.70">
    <property type="entry name" value="Aldolase class I"/>
    <property type="match status" value="1"/>
</dbReference>
<evidence type="ECO:0000256" key="13">
    <source>
        <dbReference type="ARBA" id="ARBA00030926"/>
    </source>
</evidence>
<dbReference type="PANTHER" id="PTHR43787:SF13">
    <property type="entry name" value="FEMO COFACTOR BIOSYNTHESIS PROTEIN NIFB"/>
    <property type="match status" value="1"/>
</dbReference>
<dbReference type="GO" id="GO:0016829">
    <property type="term" value="F:lyase activity"/>
    <property type="evidence" value="ECO:0007669"/>
    <property type="project" value="UniProtKB-KW"/>
</dbReference>
<dbReference type="Pfam" id="PF04055">
    <property type="entry name" value="Radical_SAM"/>
    <property type="match status" value="1"/>
</dbReference>
<reference evidence="17" key="1">
    <citation type="journal article" date="2023" name="Arch. Microbiol.">
        <title>Desulfoferula mesophilus gen. nov. sp. nov., a mesophilic sulfate-reducing bacterium isolated from a brackish lake sediment.</title>
        <authorList>
            <person name="Watanabe T."/>
            <person name="Yabe T."/>
            <person name="Tsuji J.M."/>
            <person name="Fukui M."/>
        </authorList>
    </citation>
    <scope>NUCLEOTIDE SEQUENCE [LARGE SCALE GENOMIC DNA]</scope>
    <source>
        <strain evidence="17">12FAK</strain>
    </source>
</reference>
<dbReference type="AlphaFoldDB" id="A0AAU9ED93"/>
<keyword evidence="9" id="KW-0408">Iron</keyword>
<dbReference type="Pfam" id="PF02579">
    <property type="entry name" value="Nitro_FeMo-Co"/>
    <property type="match status" value="1"/>
</dbReference>
<dbReference type="InterPro" id="IPR003731">
    <property type="entry name" value="Di-Nase_FeMo-co_biosynth"/>
</dbReference>
<comment type="function">
    <text evidence="2">Involved in the biosynthesis of the iron-molybdenum cofactor (FeMo-co or M-cluster) found in the dinitrogenase enzyme of the nitrogenase complex in nitrogen-fixing microorganisms. NifB catalyzes the crucial step of radical SAM-dependent carbide insertion that occurs concomitant with the insertion of a 9th sulfur and the rearrangement/coupling of two [4Fe-4S] clusters into a [8Fe-9S-C] cluster, the precursor to the M-cluster.</text>
</comment>
<evidence type="ECO:0000256" key="12">
    <source>
        <dbReference type="ARBA" id="ARBA00023239"/>
    </source>
</evidence>
<evidence type="ECO:0000256" key="9">
    <source>
        <dbReference type="ARBA" id="ARBA00023004"/>
    </source>
</evidence>
<comment type="pathway">
    <text evidence="3">Cofactor biosynthesis; Fe-Mo cofactor biosynthesis.</text>
</comment>
<dbReference type="PROSITE" id="PS51918">
    <property type="entry name" value="RADICAL_SAM"/>
    <property type="match status" value="1"/>
</dbReference>
<dbReference type="InterPro" id="IPR005980">
    <property type="entry name" value="Nase_CF_NifB"/>
</dbReference>
<dbReference type="Gene3D" id="3.30.420.130">
    <property type="entry name" value="Dinitrogenase iron-molybdenum cofactor biosynthesis domain"/>
    <property type="match status" value="1"/>
</dbReference>
<dbReference type="SUPFAM" id="SSF53146">
    <property type="entry name" value="Nitrogenase accessory factor-like"/>
    <property type="match status" value="1"/>
</dbReference>
<organism evidence="16 17">
    <name type="scientific">Desulfoferula mesophila</name>
    <dbReference type="NCBI Taxonomy" id="3058419"/>
    <lineage>
        <taxon>Bacteria</taxon>
        <taxon>Pseudomonadati</taxon>
        <taxon>Thermodesulfobacteriota</taxon>
        <taxon>Desulfarculia</taxon>
        <taxon>Desulfarculales</taxon>
        <taxon>Desulfarculaceae</taxon>
        <taxon>Desulfoferula</taxon>
    </lineage>
</organism>
<dbReference type="Proteomes" id="UP001366166">
    <property type="component" value="Chromosome"/>
</dbReference>
<feature type="domain" description="Radical SAM core" evidence="15">
    <location>
        <begin position="18"/>
        <end position="263"/>
    </location>
</feature>
<evidence type="ECO:0000256" key="11">
    <source>
        <dbReference type="ARBA" id="ARBA00023231"/>
    </source>
</evidence>
<accession>A0AAU9ED93</accession>
<dbReference type="RefSeq" id="WP_338605640.1">
    <property type="nucleotide sequence ID" value="NZ_AP028679.1"/>
</dbReference>
<evidence type="ECO:0000256" key="10">
    <source>
        <dbReference type="ARBA" id="ARBA00023014"/>
    </source>
</evidence>
<dbReference type="CDD" id="cd01335">
    <property type="entry name" value="Radical_SAM"/>
    <property type="match status" value="1"/>
</dbReference>
<evidence type="ECO:0000256" key="14">
    <source>
        <dbReference type="ARBA" id="ARBA00032102"/>
    </source>
</evidence>
<keyword evidence="12" id="KW-0456">Lyase</keyword>
<dbReference type="EMBL" id="AP028679">
    <property type="protein sequence ID" value="BEQ13910.1"/>
    <property type="molecule type" value="Genomic_DNA"/>
</dbReference>
<dbReference type="SFLD" id="SFLDF00281">
    <property type="entry name" value="FeMo_cofactor_biosynthesis_pro"/>
    <property type="match status" value="1"/>
</dbReference>
<evidence type="ECO:0000313" key="17">
    <source>
        <dbReference type="Proteomes" id="UP001366166"/>
    </source>
</evidence>
<dbReference type="GO" id="GO:0051539">
    <property type="term" value="F:4 iron, 4 sulfur cluster binding"/>
    <property type="evidence" value="ECO:0007669"/>
    <property type="project" value="UniProtKB-KW"/>
</dbReference>
<dbReference type="KEGG" id="dmp:FAK_09760"/>
<dbReference type="PANTHER" id="PTHR43787">
    <property type="entry name" value="FEMO COFACTOR BIOSYNTHESIS PROTEIN NIFB-RELATED"/>
    <property type="match status" value="1"/>
</dbReference>
<keyword evidence="8" id="KW-0479">Metal-binding</keyword>
<evidence type="ECO:0000259" key="15">
    <source>
        <dbReference type="PROSITE" id="PS51918"/>
    </source>
</evidence>
<evidence type="ECO:0000256" key="6">
    <source>
        <dbReference type="ARBA" id="ARBA00022485"/>
    </source>
</evidence>
<dbReference type="SFLD" id="SFLDS00029">
    <property type="entry name" value="Radical_SAM"/>
    <property type="match status" value="1"/>
</dbReference>
<keyword evidence="6" id="KW-0004">4Fe-4S</keyword>
<dbReference type="SFLD" id="SFLDG01067">
    <property type="entry name" value="SPASM/twitch_domain_containing"/>
    <property type="match status" value="1"/>
</dbReference>